<protein>
    <submittedName>
        <fullName evidence="4">Reverse transcriptase domain-containing protein</fullName>
    </submittedName>
</protein>
<feature type="domain" description="Reverse transcriptase" evidence="1">
    <location>
        <begin position="1"/>
        <end position="80"/>
    </location>
</feature>
<dbReference type="Proteomes" id="UP000275846">
    <property type="component" value="Unassembled WGS sequence"/>
</dbReference>
<keyword evidence="3" id="KW-1185">Reference proteome</keyword>
<dbReference type="InterPro" id="IPR000477">
    <property type="entry name" value="RT_dom"/>
</dbReference>
<evidence type="ECO:0000313" key="4">
    <source>
        <dbReference type="WBParaSite" id="SSLN_0001542001-mRNA-1"/>
    </source>
</evidence>
<dbReference type="PANTHER" id="PTHR47027">
    <property type="entry name" value="REVERSE TRANSCRIPTASE DOMAIN-CONTAINING PROTEIN"/>
    <property type="match status" value="1"/>
</dbReference>
<dbReference type="OrthoDB" id="6265733at2759"/>
<dbReference type="EMBL" id="UYSU01039379">
    <property type="protein sequence ID" value="VDM01247.1"/>
    <property type="molecule type" value="Genomic_DNA"/>
</dbReference>
<accession>A0A183TEG3</accession>
<evidence type="ECO:0000313" key="2">
    <source>
        <dbReference type="EMBL" id="VDM01247.1"/>
    </source>
</evidence>
<reference evidence="4" key="1">
    <citation type="submission" date="2016-06" db="UniProtKB">
        <authorList>
            <consortium name="WormBaseParasite"/>
        </authorList>
    </citation>
    <scope>IDENTIFICATION</scope>
</reference>
<organism evidence="4">
    <name type="scientific">Schistocephalus solidus</name>
    <name type="common">Tapeworm</name>
    <dbReference type="NCBI Taxonomy" id="70667"/>
    <lineage>
        <taxon>Eukaryota</taxon>
        <taxon>Metazoa</taxon>
        <taxon>Spiralia</taxon>
        <taxon>Lophotrochozoa</taxon>
        <taxon>Platyhelminthes</taxon>
        <taxon>Cestoda</taxon>
        <taxon>Eucestoda</taxon>
        <taxon>Diphyllobothriidea</taxon>
        <taxon>Diphyllobothriidae</taxon>
        <taxon>Schistocephalus</taxon>
    </lineage>
</organism>
<dbReference type="AlphaFoldDB" id="A0A183TEG3"/>
<dbReference type="PANTHER" id="PTHR47027:SF26">
    <property type="entry name" value="REVERSE TRANSCRIPTASE DOMAIN-CONTAINING PROTEIN"/>
    <property type="match status" value="1"/>
</dbReference>
<reference evidence="2 3" key="2">
    <citation type="submission" date="2018-11" db="EMBL/GenBank/DDBJ databases">
        <authorList>
            <consortium name="Pathogen Informatics"/>
        </authorList>
    </citation>
    <scope>NUCLEOTIDE SEQUENCE [LARGE SCALE GENOMIC DNA]</scope>
    <source>
        <strain evidence="2 3">NST_G2</strain>
    </source>
</reference>
<gene>
    <name evidence="2" type="ORF">SSLN_LOCUS14861</name>
</gene>
<dbReference type="PROSITE" id="PS50878">
    <property type="entry name" value="RT_POL"/>
    <property type="match status" value="1"/>
</dbReference>
<evidence type="ECO:0000313" key="3">
    <source>
        <dbReference type="Proteomes" id="UP000275846"/>
    </source>
</evidence>
<sequence>MHELLFVDYCTLNATTEEEMQRSMDLFAAAWDKFGLRINTEKTVMMHQPPPSIIYTTAHSNVPGGQLKSVETFTYLGSNLTRSTKVDDEIAHRIAKASQTFGHM</sequence>
<evidence type="ECO:0000259" key="1">
    <source>
        <dbReference type="PROSITE" id="PS50878"/>
    </source>
</evidence>
<name>A0A183TEG3_SCHSO</name>
<proteinExistence type="predicted"/>
<dbReference type="WBParaSite" id="SSLN_0001542001-mRNA-1">
    <property type="protein sequence ID" value="SSLN_0001542001-mRNA-1"/>
    <property type="gene ID" value="SSLN_0001542001"/>
</dbReference>